<dbReference type="CDD" id="cd07377">
    <property type="entry name" value="WHTH_GntR"/>
    <property type="match status" value="1"/>
</dbReference>
<dbReference type="InterPro" id="IPR051446">
    <property type="entry name" value="HTH_trans_reg/aminotransferase"/>
</dbReference>
<sequence length="526" mass="58611">MKKIQGQKKLTASGLRLTWSRNGTAIYAQLIEQVIAAIHDGRLQPGERLPSSRQLADTLGVSRTTTARALDQLLAEGYVTSEPRRGLFIAHSATDLARPSSRRSISPSRVITEPARPSRFTETASGMPHSPGETRYRLSALPDYRLFPARAWAASLRRSWLSPSREVLHGSAPGGLFVLREAIAEYLHQVRGVTVAAQQIVVTGGNRDSLSLVCHALKITAADAGWWLEAPCYPPIREAIDHYGKHARWLALDDEGLTLPPGPGPDIVVCTPCQHFPLGTGMSRQRRQAWLQRLSEGNTWMVEDDYDNEFRYEGAATVPLFQADHSEHTLLLGSFSKVMFKGLRLGYIVAPPSMCATLEASQSALGNTASLAMQPALADFMHQGNFGRHLNRMRRHYRQRRDALLVLLEEYLSTWCEWDLPAGGMHVLVRLRPPLNEALPESRVPSDKTQATTRSWDQWIAETLRHEGIAIDPLSRYYPADRGSPANRGQDILVRTGFILGFTDWNEADAHHLLGRLRNALEHLVT</sequence>
<feature type="domain" description="HTH gntR-type" evidence="7">
    <location>
        <begin position="24"/>
        <end position="92"/>
    </location>
</feature>
<keyword evidence="4" id="KW-0238">DNA-binding</keyword>
<gene>
    <name evidence="8" type="ORF">E4T21_18005</name>
</gene>
<dbReference type="Pfam" id="PF00392">
    <property type="entry name" value="GntR"/>
    <property type="match status" value="1"/>
</dbReference>
<dbReference type="PROSITE" id="PS50949">
    <property type="entry name" value="HTH_GNTR"/>
    <property type="match status" value="1"/>
</dbReference>
<organism evidence="8 9">
    <name type="scientific">Halomonas binhaiensis</name>
    <dbReference type="NCBI Taxonomy" id="2562282"/>
    <lineage>
        <taxon>Bacteria</taxon>
        <taxon>Pseudomonadati</taxon>
        <taxon>Pseudomonadota</taxon>
        <taxon>Gammaproteobacteria</taxon>
        <taxon>Oceanospirillales</taxon>
        <taxon>Halomonadaceae</taxon>
        <taxon>Halomonas</taxon>
    </lineage>
</organism>
<dbReference type="InterPro" id="IPR036390">
    <property type="entry name" value="WH_DNA-bd_sf"/>
</dbReference>
<feature type="region of interest" description="Disordered" evidence="6">
    <location>
        <begin position="99"/>
        <end position="132"/>
    </location>
</feature>
<dbReference type="PANTHER" id="PTHR46577:SF1">
    <property type="entry name" value="HTH-TYPE TRANSCRIPTIONAL REGULATORY PROTEIN GABR"/>
    <property type="match status" value="1"/>
</dbReference>
<dbReference type="RefSeq" id="WP_187775039.1">
    <property type="nucleotide sequence ID" value="NZ_CP038437.2"/>
</dbReference>
<dbReference type="InterPro" id="IPR000524">
    <property type="entry name" value="Tscrpt_reg_HTH_GntR"/>
</dbReference>
<evidence type="ECO:0000259" key="7">
    <source>
        <dbReference type="PROSITE" id="PS50949"/>
    </source>
</evidence>
<evidence type="ECO:0000256" key="1">
    <source>
        <dbReference type="ARBA" id="ARBA00005384"/>
    </source>
</evidence>
<accession>A0A856QTH0</accession>
<protein>
    <submittedName>
        <fullName evidence="8">PLP-dependent aminotransferase family protein</fullName>
    </submittedName>
</protein>
<keyword evidence="3" id="KW-0805">Transcription regulation</keyword>
<dbReference type="InterPro" id="IPR015424">
    <property type="entry name" value="PyrdxlP-dep_Trfase"/>
</dbReference>
<keyword evidence="2" id="KW-0663">Pyridoxal phosphate</keyword>
<keyword evidence="9" id="KW-1185">Reference proteome</keyword>
<dbReference type="InterPro" id="IPR015421">
    <property type="entry name" value="PyrdxlP-dep_Trfase_major"/>
</dbReference>
<proteinExistence type="inferred from homology"/>
<dbReference type="GO" id="GO:0008483">
    <property type="term" value="F:transaminase activity"/>
    <property type="evidence" value="ECO:0007669"/>
    <property type="project" value="UniProtKB-KW"/>
</dbReference>
<evidence type="ECO:0000256" key="3">
    <source>
        <dbReference type="ARBA" id="ARBA00023015"/>
    </source>
</evidence>
<dbReference type="InterPro" id="IPR036388">
    <property type="entry name" value="WH-like_DNA-bd_sf"/>
</dbReference>
<keyword evidence="5" id="KW-0804">Transcription</keyword>
<evidence type="ECO:0000313" key="9">
    <source>
        <dbReference type="Proteomes" id="UP000324285"/>
    </source>
</evidence>
<dbReference type="PANTHER" id="PTHR46577">
    <property type="entry name" value="HTH-TYPE TRANSCRIPTIONAL REGULATORY PROTEIN GABR"/>
    <property type="match status" value="1"/>
</dbReference>
<dbReference type="KEGG" id="hbh:E4T21_18005"/>
<dbReference type="GO" id="GO:0003700">
    <property type="term" value="F:DNA-binding transcription factor activity"/>
    <property type="evidence" value="ECO:0007669"/>
    <property type="project" value="InterPro"/>
</dbReference>
<dbReference type="AlphaFoldDB" id="A0A856QTH0"/>
<keyword evidence="8" id="KW-0808">Transferase</keyword>
<dbReference type="EMBL" id="CP038437">
    <property type="protein sequence ID" value="QEM83232.2"/>
    <property type="molecule type" value="Genomic_DNA"/>
</dbReference>
<reference evidence="8" key="1">
    <citation type="submission" date="2021-02" db="EMBL/GenBank/DDBJ databases">
        <title>Strain Y2R2, a novel species of the genus Halomonas.</title>
        <authorList>
            <person name="Huang H."/>
        </authorList>
    </citation>
    <scope>NUCLEOTIDE SEQUENCE</scope>
    <source>
        <strain evidence="8">Y2R2</strain>
    </source>
</reference>
<dbReference type="SUPFAM" id="SSF53383">
    <property type="entry name" value="PLP-dependent transferases"/>
    <property type="match status" value="1"/>
</dbReference>
<dbReference type="InterPro" id="IPR004839">
    <property type="entry name" value="Aminotransferase_I/II_large"/>
</dbReference>
<dbReference type="SUPFAM" id="SSF46785">
    <property type="entry name" value="Winged helix' DNA-binding domain"/>
    <property type="match status" value="1"/>
</dbReference>
<evidence type="ECO:0000256" key="2">
    <source>
        <dbReference type="ARBA" id="ARBA00022898"/>
    </source>
</evidence>
<dbReference type="GO" id="GO:0030170">
    <property type="term" value="F:pyridoxal phosphate binding"/>
    <property type="evidence" value="ECO:0007669"/>
    <property type="project" value="InterPro"/>
</dbReference>
<dbReference type="PRINTS" id="PR00035">
    <property type="entry name" value="HTHGNTR"/>
</dbReference>
<feature type="compositionally biased region" description="Low complexity" evidence="6">
    <location>
        <begin position="99"/>
        <end position="109"/>
    </location>
</feature>
<dbReference type="CDD" id="cd00609">
    <property type="entry name" value="AAT_like"/>
    <property type="match status" value="1"/>
</dbReference>
<name>A0A856QTH0_9GAMM</name>
<dbReference type="Gene3D" id="1.10.10.10">
    <property type="entry name" value="Winged helix-like DNA-binding domain superfamily/Winged helix DNA-binding domain"/>
    <property type="match status" value="1"/>
</dbReference>
<evidence type="ECO:0000256" key="4">
    <source>
        <dbReference type="ARBA" id="ARBA00023125"/>
    </source>
</evidence>
<keyword evidence="8" id="KW-0032">Aminotransferase</keyword>
<evidence type="ECO:0000256" key="6">
    <source>
        <dbReference type="SAM" id="MobiDB-lite"/>
    </source>
</evidence>
<evidence type="ECO:0000256" key="5">
    <source>
        <dbReference type="ARBA" id="ARBA00023163"/>
    </source>
</evidence>
<dbReference type="Pfam" id="PF00155">
    <property type="entry name" value="Aminotran_1_2"/>
    <property type="match status" value="1"/>
</dbReference>
<evidence type="ECO:0000313" key="8">
    <source>
        <dbReference type="EMBL" id="QEM83232.2"/>
    </source>
</evidence>
<comment type="similarity">
    <text evidence="1">In the C-terminal section; belongs to the class-I pyridoxal-phosphate-dependent aminotransferase family.</text>
</comment>
<dbReference type="Gene3D" id="3.40.640.10">
    <property type="entry name" value="Type I PLP-dependent aspartate aminotransferase-like (Major domain)"/>
    <property type="match status" value="1"/>
</dbReference>
<dbReference type="Proteomes" id="UP000324285">
    <property type="component" value="Chromosome"/>
</dbReference>
<dbReference type="SMART" id="SM00345">
    <property type="entry name" value="HTH_GNTR"/>
    <property type="match status" value="1"/>
</dbReference>
<dbReference type="GO" id="GO:0003677">
    <property type="term" value="F:DNA binding"/>
    <property type="evidence" value="ECO:0007669"/>
    <property type="project" value="UniProtKB-KW"/>
</dbReference>